<evidence type="ECO:0000259" key="1">
    <source>
        <dbReference type="SMART" id="SM00829"/>
    </source>
</evidence>
<dbReference type="Pfam" id="PF00107">
    <property type="entry name" value="ADH_zinc_N"/>
    <property type="match status" value="1"/>
</dbReference>
<dbReference type="Proteomes" id="UP000028123">
    <property type="component" value="Unassembled WGS sequence"/>
</dbReference>
<dbReference type="Gene3D" id="3.90.180.10">
    <property type="entry name" value="Medium-chain alcohol dehydrogenases, catalytic domain"/>
    <property type="match status" value="1"/>
</dbReference>
<dbReference type="PANTHER" id="PTHR43677:SF1">
    <property type="entry name" value="ACRYLYL-COA REDUCTASE ACUI-RELATED"/>
    <property type="match status" value="1"/>
</dbReference>
<comment type="caution">
    <text evidence="2">The sequence shown here is derived from an EMBL/GenBank/DDBJ whole genome shotgun (WGS) entry which is preliminary data.</text>
</comment>
<dbReference type="AlphaFoldDB" id="A0A081P012"/>
<feature type="domain" description="Enoyl reductase (ER)" evidence="1">
    <location>
        <begin position="19"/>
        <end position="327"/>
    </location>
</feature>
<dbReference type="RefSeq" id="WP_036686144.1">
    <property type="nucleotide sequence ID" value="NZ_FYEP01000002.1"/>
</dbReference>
<dbReference type="eggNOG" id="COG0604">
    <property type="taxonomic scope" value="Bacteria"/>
</dbReference>
<dbReference type="NCBIfam" id="TIGR02823">
    <property type="entry name" value="oxido_YhdH"/>
    <property type="match status" value="1"/>
</dbReference>
<dbReference type="GO" id="GO:0043957">
    <property type="term" value="F:acryloyl-CoA reductase (NADPH) activity"/>
    <property type="evidence" value="ECO:0007669"/>
    <property type="project" value="TreeGrafter"/>
</dbReference>
<evidence type="ECO:0000313" key="2">
    <source>
        <dbReference type="EMBL" id="KEQ24035.1"/>
    </source>
</evidence>
<dbReference type="InterPro" id="IPR020843">
    <property type="entry name" value="ER"/>
</dbReference>
<gene>
    <name evidence="2" type="ORF">ET33_09975</name>
</gene>
<keyword evidence="3" id="KW-1185">Reference proteome</keyword>
<dbReference type="InterPro" id="IPR036291">
    <property type="entry name" value="NAD(P)-bd_dom_sf"/>
</dbReference>
<organism evidence="2 3">
    <name type="scientific">Paenibacillus tyrfis</name>
    <dbReference type="NCBI Taxonomy" id="1501230"/>
    <lineage>
        <taxon>Bacteria</taxon>
        <taxon>Bacillati</taxon>
        <taxon>Bacillota</taxon>
        <taxon>Bacilli</taxon>
        <taxon>Bacillales</taxon>
        <taxon>Paenibacillaceae</taxon>
        <taxon>Paenibacillus</taxon>
    </lineage>
</organism>
<dbReference type="InterPro" id="IPR013149">
    <property type="entry name" value="ADH-like_C"/>
</dbReference>
<dbReference type="InterPro" id="IPR051397">
    <property type="entry name" value="Zn-ADH-like_protein"/>
</dbReference>
<dbReference type="SUPFAM" id="SSF50129">
    <property type="entry name" value="GroES-like"/>
    <property type="match status" value="1"/>
</dbReference>
<dbReference type="OrthoDB" id="9782155at2"/>
<reference evidence="2 3" key="1">
    <citation type="submission" date="2014-06" db="EMBL/GenBank/DDBJ databases">
        <title>Draft genome sequence of Paenibacillus sp. MSt1.</title>
        <authorList>
            <person name="Aw Y.K."/>
            <person name="Ong K.S."/>
            <person name="Gan H.M."/>
            <person name="Lee S.M."/>
        </authorList>
    </citation>
    <scope>NUCLEOTIDE SEQUENCE [LARGE SCALE GENOMIC DNA]</scope>
    <source>
        <strain evidence="2 3">MSt1</strain>
    </source>
</reference>
<dbReference type="InterPro" id="IPR013154">
    <property type="entry name" value="ADH-like_N"/>
</dbReference>
<dbReference type="InterPro" id="IPR014188">
    <property type="entry name" value="Acrylyl-CoA_reductase_AcuI"/>
</dbReference>
<dbReference type="SUPFAM" id="SSF51735">
    <property type="entry name" value="NAD(P)-binding Rossmann-fold domains"/>
    <property type="match status" value="1"/>
</dbReference>
<dbReference type="PANTHER" id="PTHR43677">
    <property type="entry name" value="SHORT-CHAIN DEHYDROGENASE/REDUCTASE"/>
    <property type="match status" value="1"/>
</dbReference>
<evidence type="ECO:0000313" key="3">
    <source>
        <dbReference type="Proteomes" id="UP000028123"/>
    </source>
</evidence>
<accession>A0A081P012</accession>
<dbReference type="SMART" id="SM00829">
    <property type="entry name" value="PKS_ER"/>
    <property type="match status" value="1"/>
</dbReference>
<dbReference type="Gene3D" id="3.40.50.720">
    <property type="entry name" value="NAD(P)-binding Rossmann-like Domain"/>
    <property type="match status" value="1"/>
</dbReference>
<dbReference type="InterPro" id="IPR011032">
    <property type="entry name" value="GroES-like_sf"/>
</dbReference>
<dbReference type="Pfam" id="PF08240">
    <property type="entry name" value="ADH_N"/>
    <property type="match status" value="1"/>
</dbReference>
<name>A0A081P012_9BACL</name>
<proteinExistence type="predicted"/>
<dbReference type="EMBL" id="JNVM01000017">
    <property type="protein sequence ID" value="KEQ24035.1"/>
    <property type="molecule type" value="Genomic_DNA"/>
</dbReference>
<protein>
    <submittedName>
        <fullName evidence="2">Quinone oxidoreductase</fullName>
    </submittedName>
</protein>
<sequence>MERFRALVVDKTENQFSVSVQSLSLDDLSEGEVLIRVAYSGVNYKDGLAASPKGRVVRDYPIVPGIDLAGTVAASTDPRFREGDEVLATSYELGVGHSGGFSEYARVPADWVISLPKGLSHREAMILGTSGLTAALSVHRMEENGLRPENGPVLVTGATGGVGSHAVSMLAASGYEVTASTGKAQEHDYLRELGAASILHREELYPEAVKPLTKERWAGAVDPVAGAALPHILSAIRRGGSVALSGLTGGAEFTAAVFPFILRGVNLLGIDSAYCPLPLRQRLWERMASDLKPPRLEAMVHAETTLDELPTALQHILQSGVRGKVVVKLK</sequence>